<evidence type="ECO:0000256" key="2">
    <source>
        <dbReference type="ARBA" id="ARBA00023242"/>
    </source>
</evidence>
<dbReference type="Pfam" id="PF00638">
    <property type="entry name" value="Ran_BP1"/>
    <property type="match status" value="1"/>
</dbReference>
<evidence type="ECO:0000313" key="6">
    <source>
        <dbReference type="Proteomes" id="UP000789706"/>
    </source>
</evidence>
<keyword evidence="6" id="KW-1185">Reference proteome</keyword>
<comment type="caution">
    <text evidence="5">The sequence shown here is derived from an EMBL/GenBank/DDBJ whole genome shotgun (WGS) entry which is preliminary data.</text>
</comment>
<feature type="domain" description="RanBD1" evidence="4">
    <location>
        <begin position="290"/>
        <end position="379"/>
    </location>
</feature>
<dbReference type="SUPFAM" id="SSF50729">
    <property type="entry name" value="PH domain-like"/>
    <property type="match status" value="1"/>
</dbReference>
<feature type="region of interest" description="Disordered" evidence="3">
    <location>
        <begin position="252"/>
        <end position="272"/>
    </location>
</feature>
<name>A0A9N9AKV7_9GLOM</name>
<evidence type="ECO:0000256" key="1">
    <source>
        <dbReference type="ARBA" id="ARBA00004123"/>
    </source>
</evidence>
<feature type="compositionally biased region" description="Polar residues" evidence="3">
    <location>
        <begin position="66"/>
        <end position="79"/>
    </location>
</feature>
<sequence>MTTTSMDSSFEDIKRKREREGSLEFKEPEDLTNQSDSSVEGDKTVRSKKKRHDIINKDLVDEDNQKTSGGETNEPMTTLQKKVETMKVDAYGNEEQQPITLMSELYVGNEVDTSKESTEMPRKLSRTAASNNNTQMESMQRNKSFNLSTEIKNKDDLSLPRHQSFTTIELTRRNEENKNFSSNTKEKKSKKLEEESQKLQDCDESNNNIIESIEVTKNEKKDSELVEDKIDHEKIPDKTLISTENLNKASDSKIESNEINKKSDGLSTSPQNVGIFGSGSKYTRNSLMGSFAKEVPFGGTRTLLQELEVLTGEENEITRHSVRAKLYCMDGQTWKERGVGILRLNYPRNYEKSPRLVMRADGVLRVILNVALFHGMHVERSQEKFVRLFAFEGKGDLLVHLAIKLSNSNAADDLYEAIMDAIPPAQNQSHPRVNEVTSRA</sequence>
<dbReference type="PROSITE" id="PS50196">
    <property type="entry name" value="RANBD1"/>
    <property type="match status" value="1"/>
</dbReference>
<dbReference type="PANTHER" id="PTHR23138">
    <property type="entry name" value="RAN BINDING PROTEIN"/>
    <property type="match status" value="1"/>
</dbReference>
<reference evidence="5" key="1">
    <citation type="submission" date="2021-06" db="EMBL/GenBank/DDBJ databases">
        <authorList>
            <person name="Kallberg Y."/>
            <person name="Tangrot J."/>
            <person name="Rosling A."/>
        </authorList>
    </citation>
    <scope>NUCLEOTIDE SEQUENCE</scope>
    <source>
        <strain evidence="5">AZ414A</strain>
    </source>
</reference>
<protein>
    <submittedName>
        <fullName evidence="5">5631_t:CDS:1</fullName>
    </submittedName>
</protein>
<dbReference type="OrthoDB" id="185618at2759"/>
<evidence type="ECO:0000313" key="5">
    <source>
        <dbReference type="EMBL" id="CAG8532503.1"/>
    </source>
</evidence>
<feature type="compositionally biased region" description="Basic and acidic residues" evidence="3">
    <location>
        <begin position="11"/>
        <end position="29"/>
    </location>
</feature>
<dbReference type="Proteomes" id="UP000789706">
    <property type="component" value="Unassembled WGS sequence"/>
</dbReference>
<feature type="region of interest" description="Disordered" evidence="3">
    <location>
        <begin position="1"/>
        <end position="79"/>
    </location>
</feature>
<comment type="subcellular location">
    <subcellularLocation>
        <location evidence="1">Nucleus</location>
    </subcellularLocation>
</comment>
<dbReference type="InterPro" id="IPR011993">
    <property type="entry name" value="PH-like_dom_sf"/>
</dbReference>
<keyword evidence="2" id="KW-0539">Nucleus</keyword>
<feature type="compositionally biased region" description="Basic and acidic residues" evidence="3">
    <location>
        <begin position="112"/>
        <end position="122"/>
    </location>
</feature>
<feature type="compositionally biased region" description="Basic and acidic residues" evidence="3">
    <location>
        <begin position="53"/>
        <end position="65"/>
    </location>
</feature>
<accession>A0A9N9AKV7</accession>
<organism evidence="5 6">
    <name type="scientific">Diversispora eburnea</name>
    <dbReference type="NCBI Taxonomy" id="1213867"/>
    <lineage>
        <taxon>Eukaryota</taxon>
        <taxon>Fungi</taxon>
        <taxon>Fungi incertae sedis</taxon>
        <taxon>Mucoromycota</taxon>
        <taxon>Glomeromycotina</taxon>
        <taxon>Glomeromycetes</taxon>
        <taxon>Diversisporales</taxon>
        <taxon>Diversisporaceae</taxon>
        <taxon>Diversispora</taxon>
    </lineage>
</organism>
<dbReference type="AlphaFoldDB" id="A0A9N9AKV7"/>
<evidence type="ECO:0000259" key="4">
    <source>
        <dbReference type="PROSITE" id="PS50196"/>
    </source>
</evidence>
<dbReference type="Gene3D" id="2.30.29.30">
    <property type="entry name" value="Pleckstrin-homology domain (PH domain)/Phosphotyrosine-binding domain (PTB)"/>
    <property type="match status" value="1"/>
</dbReference>
<dbReference type="InterPro" id="IPR045255">
    <property type="entry name" value="RanBP1-like"/>
</dbReference>
<feature type="compositionally biased region" description="Basic and acidic residues" evidence="3">
    <location>
        <begin position="252"/>
        <end position="264"/>
    </location>
</feature>
<dbReference type="GO" id="GO:0005634">
    <property type="term" value="C:nucleus"/>
    <property type="evidence" value="ECO:0007669"/>
    <property type="project" value="UniProtKB-SubCell"/>
</dbReference>
<dbReference type="EMBL" id="CAJVPK010000617">
    <property type="protein sequence ID" value="CAG8532503.1"/>
    <property type="molecule type" value="Genomic_DNA"/>
</dbReference>
<feature type="compositionally biased region" description="Polar residues" evidence="3">
    <location>
        <begin position="127"/>
        <end position="143"/>
    </location>
</feature>
<proteinExistence type="predicted"/>
<feature type="region of interest" description="Disordered" evidence="3">
    <location>
        <begin position="168"/>
        <end position="202"/>
    </location>
</feature>
<evidence type="ECO:0000256" key="3">
    <source>
        <dbReference type="SAM" id="MobiDB-lite"/>
    </source>
</evidence>
<dbReference type="SMART" id="SM00160">
    <property type="entry name" value="RanBD"/>
    <property type="match status" value="1"/>
</dbReference>
<feature type="compositionally biased region" description="Basic and acidic residues" evidence="3">
    <location>
        <begin position="191"/>
        <end position="201"/>
    </location>
</feature>
<dbReference type="InterPro" id="IPR000156">
    <property type="entry name" value="Ran_bind_dom"/>
</dbReference>
<gene>
    <name evidence="5" type="ORF">DEBURN_LOCUS6211</name>
</gene>
<dbReference type="PANTHER" id="PTHR23138:SF142">
    <property type="entry name" value="RAN-BINDING PROTEIN 3B-RELATED"/>
    <property type="match status" value="1"/>
</dbReference>
<feature type="region of interest" description="Disordered" evidence="3">
    <location>
        <begin position="112"/>
        <end position="143"/>
    </location>
</feature>